<name>A0AAE0XXM1_9GAST</name>
<gene>
    <name evidence="1" type="ORF">RRG08_041114</name>
</gene>
<evidence type="ECO:0000313" key="2">
    <source>
        <dbReference type="Proteomes" id="UP001283361"/>
    </source>
</evidence>
<protein>
    <submittedName>
        <fullName evidence="1">Uncharacterized protein</fullName>
    </submittedName>
</protein>
<comment type="caution">
    <text evidence="1">The sequence shown here is derived from an EMBL/GenBank/DDBJ whole genome shotgun (WGS) entry which is preliminary data.</text>
</comment>
<dbReference type="EMBL" id="JAWDGP010007341">
    <property type="protein sequence ID" value="KAK3724630.1"/>
    <property type="molecule type" value="Genomic_DNA"/>
</dbReference>
<proteinExistence type="predicted"/>
<dbReference type="AlphaFoldDB" id="A0AAE0XXM1"/>
<sequence>MHHIVTPSCNEGVTIAETPNRLYHSPNMGQKDEDNACQPFTRVSHLLSMSENCSIDEPEVDPHPQ</sequence>
<dbReference type="Proteomes" id="UP001283361">
    <property type="component" value="Unassembled WGS sequence"/>
</dbReference>
<organism evidence="1 2">
    <name type="scientific">Elysia crispata</name>
    <name type="common">lettuce slug</name>
    <dbReference type="NCBI Taxonomy" id="231223"/>
    <lineage>
        <taxon>Eukaryota</taxon>
        <taxon>Metazoa</taxon>
        <taxon>Spiralia</taxon>
        <taxon>Lophotrochozoa</taxon>
        <taxon>Mollusca</taxon>
        <taxon>Gastropoda</taxon>
        <taxon>Heterobranchia</taxon>
        <taxon>Euthyneura</taxon>
        <taxon>Panpulmonata</taxon>
        <taxon>Sacoglossa</taxon>
        <taxon>Placobranchoidea</taxon>
        <taxon>Plakobranchidae</taxon>
        <taxon>Elysia</taxon>
    </lineage>
</organism>
<accession>A0AAE0XXM1</accession>
<evidence type="ECO:0000313" key="1">
    <source>
        <dbReference type="EMBL" id="KAK3724630.1"/>
    </source>
</evidence>
<reference evidence="1" key="1">
    <citation type="journal article" date="2023" name="G3 (Bethesda)">
        <title>A reference genome for the long-term kleptoplast-retaining sea slug Elysia crispata morphotype clarki.</title>
        <authorList>
            <person name="Eastman K.E."/>
            <person name="Pendleton A.L."/>
            <person name="Shaikh M.A."/>
            <person name="Suttiyut T."/>
            <person name="Ogas R."/>
            <person name="Tomko P."/>
            <person name="Gavelis G."/>
            <person name="Widhalm J.R."/>
            <person name="Wisecaver J.H."/>
        </authorList>
    </citation>
    <scope>NUCLEOTIDE SEQUENCE</scope>
    <source>
        <strain evidence="1">ECLA1</strain>
    </source>
</reference>
<keyword evidence="2" id="KW-1185">Reference proteome</keyword>